<keyword evidence="2" id="KW-1185">Reference proteome</keyword>
<protein>
    <submittedName>
        <fullName evidence="1">Uncharacterized protein</fullName>
    </submittedName>
</protein>
<evidence type="ECO:0000313" key="2">
    <source>
        <dbReference type="Proteomes" id="UP000824881"/>
    </source>
</evidence>
<proteinExistence type="predicted"/>
<comment type="caution">
    <text evidence="1">The sequence shown here is derived from an EMBL/GenBank/DDBJ whole genome shotgun (WGS) entry which is preliminary data.</text>
</comment>
<dbReference type="EMBL" id="WQMT02000001">
    <property type="protein sequence ID" value="KAG9227911.1"/>
    <property type="molecule type" value="Genomic_DNA"/>
</dbReference>
<accession>A0ACB7JCZ6</accession>
<evidence type="ECO:0000313" key="1">
    <source>
        <dbReference type="EMBL" id="KAG9227911.1"/>
    </source>
</evidence>
<sequence length="96" mass="10182">MGLVFGLDLPLLAVVVTIRIIGRKPPPRPASRTVTSSITIVDPSRLPAFLSPPSPPSLPSSPSSSPFVSLLAVYASLRSNSVQSNSVQRNSDQHIH</sequence>
<name>A0ACB7JCZ6_PLECO</name>
<reference evidence="1 2" key="1">
    <citation type="journal article" date="2021" name="Appl. Environ. Microbiol.">
        <title>Genetic linkage and physical mapping for an oyster mushroom Pleurotus cornucopiae and QTL analysis for the trait cap color.</title>
        <authorList>
            <person name="Zhang Y."/>
            <person name="Gao W."/>
            <person name="Sonnenberg A."/>
            <person name="Chen Q."/>
            <person name="Zhang J."/>
            <person name="Huang C."/>
        </authorList>
    </citation>
    <scope>NUCLEOTIDE SEQUENCE [LARGE SCALE GENOMIC DNA]</scope>
    <source>
        <strain evidence="1">CCMSSC00406</strain>
    </source>
</reference>
<gene>
    <name evidence="1" type="ORF">CCMSSC00406_0009745</name>
</gene>
<dbReference type="Proteomes" id="UP000824881">
    <property type="component" value="Unassembled WGS sequence"/>
</dbReference>
<organism evidence="1 2">
    <name type="scientific">Pleurotus cornucopiae</name>
    <name type="common">Cornucopia mushroom</name>
    <dbReference type="NCBI Taxonomy" id="5321"/>
    <lineage>
        <taxon>Eukaryota</taxon>
        <taxon>Fungi</taxon>
        <taxon>Dikarya</taxon>
        <taxon>Basidiomycota</taxon>
        <taxon>Agaricomycotina</taxon>
        <taxon>Agaricomycetes</taxon>
        <taxon>Agaricomycetidae</taxon>
        <taxon>Agaricales</taxon>
        <taxon>Pleurotineae</taxon>
        <taxon>Pleurotaceae</taxon>
        <taxon>Pleurotus</taxon>
    </lineage>
</organism>